<dbReference type="EMBL" id="CP111017">
    <property type="protein sequence ID" value="WAR06968.1"/>
    <property type="molecule type" value="Genomic_DNA"/>
</dbReference>
<gene>
    <name evidence="1" type="ORF">MAR_016926</name>
</gene>
<dbReference type="Proteomes" id="UP001164746">
    <property type="component" value="Chromosome 6"/>
</dbReference>
<feature type="non-terminal residue" evidence="1">
    <location>
        <position position="102"/>
    </location>
</feature>
<sequence length="102" mass="10809">IVAVSFTVTIGIDESEEVSFVVEDRDGNYGTTATVDVDVSTDCDKVFLMVVTGSGQFYYDVATGNTGGAFTTAVDPDSGDEKLQCNMATIRTNAITSYNLSI</sequence>
<keyword evidence="2" id="KW-1185">Reference proteome</keyword>
<protein>
    <submittedName>
        <fullName evidence="1">Uncharacterized protein</fullName>
    </submittedName>
</protein>
<proteinExistence type="predicted"/>
<reference evidence="1" key="1">
    <citation type="submission" date="2022-11" db="EMBL/GenBank/DDBJ databases">
        <title>Centuries of genome instability and evolution in soft-shell clam transmissible cancer (bioRxiv).</title>
        <authorList>
            <person name="Hart S.F.M."/>
            <person name="Yonemitsu M.A."/>
            <person name="Giersch R.M."/>
            <person name="Beal B.F."/>
            <person name="Arriagada G."/>
            <person name="Davis B.W."/>
            <person name="Ostrander E.A."/>
            <person name="Goff S.P."/>
            <person name="Metzger M.J."/>
        </authorList>
    </citation>
    <scope>NUCLEOTIDE SEQUENCE</scope>
    <source>
        <strain evidence="1">MELC-2E11</strain>
        <tissue evidence="1">Siphon/mantle</tissue>
    </source>
</reference>
<accession>A0ABY7EE40</accession>
<evidence type="ECO:0000313" key="2">
    <source>
        <dbReference type="Proteomes" id="UP001164746"/>
    </source>
</evidence>
<feature type="non-terminal residue" evidence="1">
    <location>
        <position position="1"/>
    </location>
</feature>
<organism evidence="1 2">
    <name type="scientific">Mya arenaria</name>
    <name type="common">Soft-shell clam</name>
    <dbReference type="NCBI Taxonomy" id="6604"/>
    <lineage>
        <taxon>Eukaryota</taxon>
        <taxon>Metazoa</taxon>
        <taxon>Spiralia</taxon>
        <taxon>Lophotrochozoa</taxon>
        <taxon>Mollusca</taxon>
        <taxon>Bivalvia</taxon>
        <taxon>Autobranchia</taxon>
        <taxon>Heteroconchia</taxon>
        <taxon>Euheterodonta</taxon>
        <taxon>Imparidentia</taxon>
        <taxon>Neoheterodontei</taxon>
        <taxon>Myida</taxon>
        <taxon>Myoidea</taxon>
        <taxon>Myidae</taxon>
        <taxon>Mya</taxon>
    </lineage>
</organism>
<name>A0ABY7EE40_MYAAR</name>
<evidence type="ECO:0000313" key="1">
    <source>
        <dbReference type="EMBL" id="WAR06968.1"/>
    </source>
</evidence>